<evidence type="ECO:0000313" key="1">
    <source>
        <dbReference type="EMBL" id="JAH56530.1"/>
    </source>
</evidence>
<organism evidence="1">
    <name type="scientific">Anguilla anguilla</name>
    <name type="common">European freshwater eel</name>
    <name type="synonym">Muraena anguilla</name>
    <dbReference type="NCBI Taxonomy" id="7936"/>
    <lineage>
        <taxon>Eukaryota</taxon>
        <taxon>Metazoa</taxon>
        <taxon>Chordata</taxon>
        <taxon>Craniata</taxon>
        <taxon>Vertebrata</taxon>
        <taxon>Euteleostomi</taxon>
        <taxon>Actinopterygii</taxon>
        <taxon>Neopterygii</taxon>
        <taxon>Teleostei</taxon>
        <taxon>Anguilliformes</taxon>
        <taxon>Anguillidae</taxon>
        <taxon>Anguilla</taxon>
    </lineage>
</organism>
<dbReference type="AlphaFoldDB" id="A0A0E9TUE2"/>
<dbReference type="EMBL" id="GBXM01052047">
    <property type="protein sequence ID" value="JAH56530.1"/>
    <property type="molecule type" value="Transcribed_RNA"/>
</dbReference>
<proteinExistence type="predicted"/>
<name>A0A0E9TUE2_ANGAN</name>
<reference evidence="1" key="1">
    <citation type="submission" date="2014-11" db="EMBL/GenBank/DDBJ databases">
        <authorList>
            <person name="Amaro Gonzalez C."/>
        </authorList>
    </citation>
    <scope>NUCLEOTIDE SEQUENCE</scope>
</reference>
<accession>A0A0E9TUE2</accession>
<reference evidence="1" key="2">
    <citation type="journal article" date="2015" name="Fish Shellfish Immunol.">
        <title>Early steps in the European eel (Anguilla anguilla)-Vibrio vulnificus interaction in the gills: Role of the RtxA13 toxin.</title>
        <authorList>
            <person name="Callol A."/>
            <person name="Pajuelo D."/>
            <person name="Ebbesson L."/>
            <person name="Teles M."/>
            <person name="MacKenzie S."/>
            <person name="Amaro C."/>
        </authorList>
    </citation>
    <scope>NUCLEOTIDE SEQUENCE</scope>
</reference>
<protein>
    <submittedName>
        <fullName evidence="1">Uncharacterized protein</fullName>
    </submittedName>
</protein>
<sequence length="66" mass="7289">MFGLMAALEGRSWGHQNLQVSSSWEHVCASFYGSLAVTFPDMSVTDGRPDGHHYITSLAKAIRIIH</sequence>